<feature type="non-terminal residue" evidence="1">
    <location>
        <position position="1"/>
    </location>
</feature>
<dbReference type="AlphaFoldDB" id="A0AAV6N8Q3"/>
<proteinExistence type="predicted"/>
<organism evidence="1 2">
    <name type="scientific">Cucurbita argyrosperma subsp. sororia</name>
    <dbReference type="NCBI Taxonomy" id="37648"/>
    <lineage>
        <taxon>Eukaryota</taxon>
        <taxon>Viridiplantae</taxon>
        <taxon>Streptophyta</taxon>
        <taxon>Embryophyta</taxon>
        <taxon>Tracheophyta</taxon>
        <taxon>Spermatophyta</taxon>
        <taxon>Magnoliopsida</taxon>
        <taxon>eudicotyledons</taxon>
        <taxon>Gunneridae</taxon>
        <taxon>Pentapetalae</taxon>
        <taxon>rosids</taxon>
        <taxon>fabids</taxon>
        <taxon>Cucurbitales</taxon>
        <taxon>Cucurbitaceae</taxon>
        <taxon>Cucurbiteae</taxon>
        <taxon>Cucurbita</taxon>
    </lineage>
</organism>
<evidence type="ECO:0000313" key="1">
    <source>
        <dbReference type="EMBL" id="KAG6594627.1"/>
    </source>
</evidence>
<gene>
    <name evidence="1" type="ORF">SDJN03_11180</name>
</gene>
<sequence>MHFLNYSKSILEPDRILDDHVTNQIDAFTGLKHKLLPHQSSAASKAPQSTTVLNESFDPNLWTIHGESHNLFLNGQRSLAFLRPPKPTVSCENQWRDDSVVKEETVVKDRLCDPFFRREWNSNNPLDSGFLSEYGGFVLVVVGGKRNVAV</sequence>
<accession>A0AAV6N8Q3</accession>
<evidence type="ECO:0000313" key="2">
    <source>
        <dbReference type="Proteomes" id="UP000685013"/>
    </source>
</evidence>
<dbReference type="EMBL" id="JAGKQH010000007">
    <property type="protein sequence ID" value="KAG6594627.1"/>
    <property type="molecule type" value="Genomic_DNA"/>
</dbReference>
<reference evidence="1 2" key="1">
    <citation type="journal article" date="2021" name="Hortic Res">
        <title>The domestication of Cucurbita argyrosperma as revealed by the genome of its wild relative.</title>
        <authorList>
            <person name="Barrera-Redondo J."/>
            <person name="Sanchez-de la Vega G."/>
            <person name="Aguirre-Liguori J.A."/>
            <person name="Castellanos-Morales G."/>
            <person name="Gutierrez-Guerrero Y.T."/>
            <person name="Aguirre-Dugua X."/>
            <person name="Aguirre-Planter E."/>
            <person name="Tenaillon M.I."/>
            <person name="Lira-Saade R."/>
            <person name="Eguiarte L.E."/>
        </authorList>
    </citation>
    <scope>NUCLEOTIDE SEQUENCE [LARGE SCALE GENOMIC DNA]</scope>
    <source>
        <strain evidence="1">JBR-2021</strain>
    </source>
</reference>
<dbReference type="Proteomes" id="UP000685013">
    <property type="component" value="Chromosome 7"/>
</dbReference>
<protein>
    <submittedName>
        <fullName evidence="1">Uncharacterized protein</fullName>
    </submittedName>
</protein>
<comment type="caution">
    <text evidence="1">The sequence shown here is derived from an EMBL/GenBank/DDBJ whole genome shotgun (WGS) entry which is preliminary data.</text>
</comment>
<keyword evidence="2" id="KW-1185">Reference proteome</keyword>
<name>A0AAV6N8Q3_9ROSI</name>